<dbReference type="GO" id="GO:0043165">
    <property type="term" value="P:Gram-negative-bacterium-type cell outer membrane assembly"/>
    <property type="evidence" value="ECO:0007669"/>
    <property type="project" value="UniProtKB-UniRule"/>
</dbReference>
<gene>
    <name evidence="6 8" type="primary">lptC</name>
    <name evidence="8" type="ORF">NCTC12151_02932</name>
</gene>
<dbReference type="GO" id="GO:0015221">
    <property type="term" value="F:lipopolysaccharide transmembrane transporter activity"/>
    <property type="evidence" value="ECO:0007669"/>
    <property type="project" value="InterPro"/>
</dbReference>
<evidence type="ECO:0000256" key="3">
    <source>
        <dbReference type="ARBA" id="ARBA00022692"/>
    </source>
</evidence>
<keyword evidence="3 6" id="KW-0812">Transmembrane</keyword>
<dbReference type="RefSeq" id="WP_111741300.1">
    <property type="nucleotide sequence ID" value="NZ_LR698987.1"/>
</dbReference>
<dbReference type="Gene3D" id="2.60.450.10">
    <property type="entry name" value="Lipopolysaccharide (LPS) transport protein A like domain"/>
    <property type="match status" value="1"/>
</dbReference>
<dbReference type="InterPro" id="IPR010664">
    <property type="entry name" value="LipoPS_assembly_LptC-rel"/>
</dbReference>
<dbReference type="GO" id="GO:0030288">
    <property type="term" value="C:outer membrane-bounded periplasmic space"/>
    <property type="evidence" value="ECO:0007669"/>
    <property type="project" value="TreeGrafter"/>
</dbReference>
<dbReference type="EMBL" id="LS483470">
    <property type="protein sequence ID" value="SQI43275.1"/>
    <property type="molecule type" value="Genomic_DNA"/>
</dbReference>
<accession>A0A2X4XTD7</accession>
<proteinExistence type="inferred from homology"/>
<evidence type="ECO:0000256" key="7">
    <source>
        <dbReference type="PIRNR" id="PIRNR028513"/>
    </source>
</evidence>
<dbReference type="Pfam" id="PF06835">
    <property type="entry name" value="LptC"/>
    <property type="match status" value="1"/>
</dbReference>
<dbReference type="HAMAP" id="MF_01915">
    <property type="entry name" value="LPS_assembly_LptC"/>
    <property type="match status" value="1"/>
</dbReference>
<evidence type="ECO:0000256" key="5">
    <source>
        <dbReference type="ARBA" id="ARBA00023136"/>
    </source>
</evidence>
<evidence type="ECO:0000313" key="9">
    <source>
        <dbReference type="Proteomes" id="UP000249005"/>
    </source>
</evidence>
<keyword evidence="2 6" id="KW-0997">Cell inner membrane</keyword>
<comment type="function">
    <text evidence="7">Required for the translocation of lipopolysaccharide (LPS) from the inner membrane to the outer membrane.</text>
</comment>
<dbReference type="InterPro" id="IPR026265">
    <property type="entry name" value="LptC"/>
</dbReference>
<comment type="function">
    <text evidence="6">Involved in the assembly of lipopolysaccharide (LPS). Required for the translocation of LPS from the inner membrane to the outer membrane. Facilitates the transfer of LPS from the inner membrane to the periplasmic protein LptA. Could be a docking site for LptA.</text>
</comment>
<dbReference type="GO" id="GO:0017089">
    <property type="term" value="F:glycolipid transfer activity"/>
    <property type="evidence" value="ECO:0007669"/>
    <property type="project" value="TreeGrafter"/>
</dbReference>
<evidence type="ECO:0000256" key="1">
    <source>
        <dbReference type="ARBA" id="ARBA00022475"/>
    </source>
</evidence>
<dbReference type="OrthoDB" id="5659892at2"/>
<name>A0A2X4XTD7_9GAMM</name>
<comment type="similarity">
    <text evidence="6 7">Belongs to the LptC family.</text>
</comment>
<dbReference type="KEGG" id="lri:NCTC12151_02932"/>
<keyword evidence="4 6" id="KW-1133">Transmembrane helix</keyword>
<dbReference type="InterPro" id="IPR052363">
    <property type="entry name" value="LPS_export_LptC"/>
</dbReference>
<organism evidence="8 9">
    <name type="scientific">Leminorella richardii</name>
    <dbReference type="NCBI Taxonomy" id="158841"/>
    <lineage>
        <taxon>Bacteria</taxon>
        <taxon>Pseudomonadati</taxon>
        <taxon>Pseudomonadota</taxon>
        <taxon>Gammaproteobacteria</taxon>
        <taxon>Enterobacterales</taxon>
        <taxon>Budviciaceae</taxon>
        <taxon>Leminorella</taxon>
    </lineage>
</organism>
<dbReference type="Proteomes" id="UP000249005">
    <property type="component" value="Chromosome 1"/>
</dbReference>
<keyword evidence="1 6" id="KW-1003">Cell membrane</keyword>
<evidence type="ECO:0000256" key="2">
    <source>
        <dbReference type="ARBA" id="ARBA00022519"/>
    </source>
</evidence>
<protein>
    <recommendedName>
        <fullName evidence="6 7">Lipopolysaccharide export system protein LptC</fullName>
    </recommendedName>
</protein>
<evidence type="ECO:0000256" key="6">
    <source>
        <dbReference type="HAMAP-Rule" id="MF_01915"/>
    </source>
</evidence>
<dbReference type="PANTHER" id="PTHR37481:SF1">
    <property type="entry name" value="LIPOPOLYSACCHARIDE EXPORT SYSTEM PROTEIN LPTC"/>
    <property type="match status" value="1"/>
</dbReference>
<dbReference type="NCBIfam" id="NF008142">
    <property type="entry name" value="PRK10893.1"/>
    <property type="match status" value="1"/>
</dbReference>
<sequence length="197" mass="22147">MSKLKTLITVLLTLAVLGLIGWNLADTDAPQPVAPPDDKEPTYQSQQMITIVYNPEGLLNYKLTAEDVKYYAKPEDTWFTLPVMIIFDKEQVAIWSIRANRAKLTKSRMLYLYGDVEVNSLTTTSQLEKIKTDNADIDLTTQDISSDDRVTLYGASFTSEGMKMRGNLRSKTAKLIEKVKTYYEVQPKAGNENAPSP</sequence>
<evidence type="ECO:0000313" key="8">
    <source>
        <dbReference type="EMBL" id="SQI43275.1"/>
    </source>
</evidence>
<comment type="subunit">
    <text evidence="6">Component of the lipopolysaccharide transport and assembly complex. Interacts with LptA and the LptBFG transporter complex.</text>
</comment>
<keyword evidence="9" id="KW-1185">Reference proteome</keyword>
<keyword evidence="5 6" id="KW-0472">Membrane</keyword>
<evidence type="ECO:0000256" key="4">
    <source>
        <dbReference type="ARBA" id="ARBA00022989"/>
    </source>
</evidence>
<dbReference type="GO" id="GO:0005886">
    <property type="term" value="C:plasma membrane"/>
    <property type="evidence" value="ECO:0007669"/>
    <property type="project" value="UniProtKB-SubCell"/>
</dbReference>
<dbReference type="AlphaFoldDB" id="A0A2X4XTD7"/>
<dbReference type="PIRSF" id="PIRSF028513">
    <property type="entry name" value="LptC"/>
    <property type="match status" value="1"/>
</dbReference>
<dbReference type="NCBIfam" id="TIGR04409">
    <property type="entry name" value="LptC_YrbK"/>
    <property type="match status" value="1"/>
</dbReference>
<comment type="subcellular location">
    <subcellularLocation>
        <location evidence="6">Cell inner membrane</location>
        <topology evidence="6">Single-pass membrane protein</topology>
    </subcellularLocation>
</comment>
<reference evidence="8 9" key="1">
    <citation type="submission" date="2018-06" db="EMBL/GenBank/DDBJ databases">
        <authorList>
            <consortium name="Pathogen Informatics"/>
            <person name="Doyle S."/>
        </authorList>
    </citation>
    <scope>NUCLEOTIDE SEQUENCE [LARGE SCALE GENOMIC DNA]</scope>
    <source>
        <strain evidence="8 9">NCTC12151</strain>
    </source>
</reference>
<dbReference type="PANTHER" id="PTHR37481">
    <property type="entry name" value="LIPOPOLYSACCHARIDE EXPORT SYSTEM PROTEIN LPTC"/>
    <property type="match status" value="1"/>
</dbReference>